<evidence type="ECO:0000313" key="2">
    <source>
        <dbReference type="Proteomes" id="UP000256269"/>
    </source>
</evidence>
<evidence type="ECO:0000313" key="1">
    <source>
        <dbReference type="EMBL" id="REH31171.1"/>
    </source>
</evidence>
<dbReference type="AlphaFoldDB" id="A0A3E0GWS2"/>
<name>A0A3E0GWS2_9PSEU</name>
<organism evidence="1 2">
    <name type="scientific">Kutzneria buriramensis</name>
    <dbReference type="NCBI Taxonomy" id="1045776"/>
    <lineage>
        <taxon>Bacteria</taxon>
        <taxon>Bacillati</taxon>
        <taxon>Actinomycetota</taxon>
        <taxon>Actinomycetes</taxon>
        <taxon>Pseudonocardiales</taxon>
        <taxon>Pseudonocardiaceae</taxon>
        <taxon>Kutzneria</taxon>
    </lineage>
</organism>
<proteinExistence type="predicted"/>
<reference evidence="1 2" key="1">
    <citation type="submission" date="2018-08" db="EMBL/GenBank/DDBJ databases">
        <title>Genomic Encyclopedia of Archaeal and Bacterial Type Strains, Phase II (KMG-II): from individual species to whole genera.</title>
        <authorList>
            <person name="Goeker M."/>
        </authorList>
    </citation>
    <scope>NUCLEOTIDE SEQUENCE [LARGE SCALE GENOMIC DNA]</scope>
    <source>
        <strain evidence="1 2">DSM 45791</strain>
    </source>
</reference>
<keyword evidence="2" id="KW-1185">Reference proteome</keyword>
<comment type="caution">
    <text evidence="1">The sequence shown here is derived from an EMBL/GenBank/DDBJ whole genome shotgun (WGS) entry which is preliminary data.</text>
</comment>
<dbReference type="Proteomes" id="UP000256269">
    <property type="component" value="Unassembled WGS sequence"/>
</dbReference>
<accession>A0A3E0GWS2</accession>
<dbReference type="EMBL" id="QUNO01000022">
    <property type="protein sequence ID" value="REH31171.1"/>
    <property type="molecule type" value="Genomic_DNA"/>
</dbReference>
<sequence length="41" mass="4517">MTMMFNARVSVAALLRVRTASGARLILVTPARRSSSLWAVR</sequence>
<gene>
    <name evidence="1" type="ORF">BCF44_122194</name>
</gene>
<protein>
    <submittedName>
        <fullName evidence="1">Uncharacterized protein</fullName>
    </submittedName>
</protein>